<dbReference type="PRINTS" id="PR00730">
    <property type="entry name" value="THERMOLYSIN"/>
</dbReference>
<dbReference type="PANTHER" id="PTHR43579">
    <property type="match status" value="1"/>
</dbReference>
<evidence type="ECO:0000256" key="2">
    <source>
        <dbReference type="ARBA" id="ARBA00022670"/>
    </source>
</evidence>
<organism evidence="11 12">
    <name type="scientific">Quadrisphaera granulorum</name>
    <dbReference type="NCBI Taxonomy" id="317664"/>
    <lineage>
        <taxon>Bacteria</taxon>
        <taxon>Bacillati</taxon>
        <taxon>Actinomycetota</taxon>
        <taxon>Actinomycetes</taxon>
        <taxon>Kineosporiales</taxon>
        <taxon>Kineosporiaceae</taxon>
        <taxon>Quadrisphaera</taxon>
    </lineage>
</organism>
<dbReference type="InterPro" id="IPR023612">
    <property type="entry name" value="Peptidase_M4"/>
</dbReference>
<dbReference type="Gene3D" id="3.10.170.10">
    <property type="match status" value="1"/>
</dbReference>
<dbReference type="Proteomes" id="UP000245469">
    <property type="component" value="Unassembled WGS sequence"/>
</dbReference>
<evidence type="ECO:0000256" key="1">
    <source>
        <dbReference type="ARBA" id="ARBA00009388"/>
    </source>
</evidence>
<dbReference type="Pfam" id="PF01447">
    <property type="entry name" value="Peptidase_M4"/>
    <property type="match status" value="1"/>
</dbReference>
<evidence type="ECO:0000259" key="9">
    <source>
        <dbReference type="Pfam" id="PF01447"/>
    </source>
</evidence>
<evidence type="ECO:0000313" key="11">
    <source>
        <dbReference type="EMBL" id="PWJ52959.1"/>
    </source>
</evidence>
<reference evidence="11 12" key="1">
    <citation type="submission" date="2018-03" db="EMBL/GenBank/DDBJ databases">
        <title>Genomic Encyclopedia of Archaeal and Bacterial Type Strains, Phase II (KMG-II): from individual species to whole genera.</title>
        <authorList>
            <person name="Goeker M."/>
        </authorList>
    </citation>
    <scope>NUCLEOTIDE SEQUENCE [LARGE SCALE GENOMIC DNA]</scope>
    <source>
        <strain evidence="11 12">DSM 44889</strain>
    </source>
</reference>
<feature type="active site" description="Proton donor" evidence="7">
    <location>
        <position position="287"/>
    </location>
</feature>
<comment type="cofactor">
    <cofactor evidence="8">
        <name>Zn(2+)</name>
        <dbReference type="ChEBI" id="CHEBI:29105"/>
    </cofactor>
</comment>
<comment type="subcellular location">
    <subcellularLocation>
        <location evidence="8">Secreted</location>
    </subcellularLocation>
</comment>
<proteinExistence type="inferred from homology"/>
<keyword evidence="3" id="KW-0479">Metal-binding</keyword>
<evidence type="ECO:0000256" key="3">
    <source>
        <dbReference type="ARBA" id="ARBA00022723"/>
    </source>
</evidence>
<keyword evidence="4 8" id="KW-0378">Hydrolase</keyword>
<dbReference type="GO" id="GO:0046872">
    <property type="term" value="F:metal ion binding"/>
    <property type="evidence" value="ECO:0007669"/>
    <property type="project" value="UniProtKB-UniRule"/>
</dbReference>
<comment type="similarity">
    <text evidence="1 8">Belongs to the peptidase M4 family.</text>
</comment>
<evidence type="ECO:0000313" key="12">
    <source>
        <dbReference type="Proteomes" id="UP000245469"/>
    </source>
</evidence>
<name>A0A316A619_9ACTN</name>
<dbReference type="AlphaFoldDB" id="A0A316A619"/>
<dbReference type="GO" id="GO:0006508">
    <property type="term" value="P:proteolysis"/>
    <property type="evidence" value="ECO:0007669"/>
    <property type="project" value="UniProtKB-KW"/>
</dbReference>
<sequence length="367" mass="38840">MRLSVVGSTIVGMAVTGLLPTCVMPPVLLEHLVLRGTDSQRRGALRTLSLDASLRSSRAQSALLRPSKPRTVVAHARAGAQPSRTIFDCGSSEDLSAAVVVRSEGAPATGDAAADEAYDGLGATFDLFRQAFGRDSIDDEGLPLRGFVHYAKDYDNAFWDGSQMVFGDGDGEVFARFTIAIDVIGHELTHGVTDDEAQLVYSKQSGALNESVSDVFGSLVKQWALGQTADEADWLIGKGLLLDHPDMALRSMAAPGTAYDTPELGRDSQPAHMDDYVVTTSDDGGVHTNSGIPNKAFHLAATAIGGKAWEVAGKVWYDALRDPSLPKTSSFATFAQTTLRAAEALGHRSGSPVHEAVGDAWSQVGVL</sequence>
<dbReference type="Gene3D" id="1.10.390.10">
    <property type="entry name" value="Neutral Protease Domain 2"/>
    <property type="match status" value="1"/>
</dbReference>
<dbReference type="InterPro" id="IPR001570">
    <property type="entry name" value="Peptidase_M4_C_domain"/>
</dbReference>
<dbReference type="InterPro" id="IPR027268">
    <property type="entry name" value="Peptidase_M4/M1_CTD_sf"/>
</dbReference>
<keyword evidence="12" id="KW-1185">Reference proteome</keyword>
<dbReference type="EC" id="3.4.24.-" evidence="8"/>
<keyword evidence="6 8" id="KW-0482">Metalloprotease</keyword>
<dbReference type="CDD" id="cd09597">
    <property type="entry name" value="M4_TLP"/>
    <property type="match status" value="1"/>
</dbReference>
<evidence type="ECO:0000259" key="10">
    <source>
        <dbReference type="Pfam" id="PF02868"/>
    </source>
</evidence>
<accession>A0A316A619</accession>
<keyword evidence="2 8" id="KW-0645">Protease</keyword>
<dbReference type="InterPro" id="IPR052759">
    <property type="entry name" value="Metalloprotease_M4"/>
</dbReference>
<dbReference type="PANTHER" id="PTHR43579:SF1">
    <property type="entry name" value="NEUTRAL METALLOPROTEINASE"/>
    <property type="match status" value="1"/>
</dbReference>
<evidence type="ECO:0000256" key="6">
    <source>
        <dbReference type="ARBA" id="ARBA00023049"/>
    </source>
</evidence>
<protein>
    <recommendedName>
        <fullName evidence="8">Neutral metalloproteinase</fullName>
        <ecNumber evidence="8">3.4.24.-</ecNumber>
    </recommendedName>
</protein>
<comment type="function">
    <text evidence="8">Extracellular zinc metalloprotease.</text>
</comment>
<evidence type="ECO:0000256" key="5">
    <source>
        <dbReference type="ARBA" id="ARBA00022833"/>
    </source>
</evidence>
<evidence type="ECO:0000256" key="7">
    <source>
        <dbReference type="PIRSR" id="PIRSR623612-1"/>
    </source>
</evidence>
<evidence type="ECO:0000256" key="8">
    <source>
        <dbReference type="RuleBase" id="RU366073"/>
    </source>
</evidence>
<dbReference type="Pfam" id="PF02868">
    <property type="entry name" value="Peptidase_M4_C"/>
    <property type="match status" value="1"/>
</dbReference>
<dbReference type="GO" id="GO:0004222">
    <property type="term" value="F:metalloendopeptidase activity"/>
    <property type="evidence" value="ECO:0007669"/>
    <property type="project" value="UniProtKB-UniRule"/>
</dbReference>
<dbReference type="GO" id="GO:0005576">
    <property type="term" value="C:extracellular region"/>
    <property type="evidence" value="ECO:0007669"/>
    <property type="project" value="UniProtKB-SubCell"/>
</dbReference>
<keyword evidence="5 8" id="KW-0862">Zinc</keyword>
<feature type="domain" description="Peptidase M4 C-terminal" evidence="10">
    <location>
        <begin position="197"/>
        <end position="366"/>
    </location>
</feature>
<evidence type="ECO:0000256" key="4">
    <source>
        <dbReference type="ARBA" id="ARBA00022801"/>
    </source>
</evidence>
<feature type="active site" evidence="7">
    <location>
        <position position="187"/>
    </location>
</feature>
<comment type="caution">
    <text evidence="11">The sequence shown here is derived from an EMBL/GenBank/DDBJ whole genome shotgun (WGS) entry which is preliminary data.</text>
</comment>
<gene>
    <name evidence="11" type="ORF">BXY45_11695</name>
</gene>
<dbReference type="EMBL" id="QGDQ01000016">
    <property type="protein sequence ID" value="PWJ52959.1"/>
    <property type="molecule type" value="Genomic_DNA"/>
</dbReference>
<dbReference type="SUPFAM" id="SSF55486">
    <property type="entry name" value="Metalloproteases ('zincins'), catalytic domain"/>
    <property type="match status" value="1"/>
</dbReference>
<feature type="domain" description="Peptidase M4" evidence="9">
    <location>
        <begin position="111"/>
        <end position="194"/>
    </location>
</feature>
<dbReference type="InterPro" id="IPR013856">
    <property type="entry name" value="Peptidase_M4_domain"/>
</dbReference>
<keyword evidence="8" id="KW-0964">Secreted</keyword>